<evidence type="ECO:0000256" key="2">
    <source>
        <dbReference type="SAM" id="MobiDB-lite"/>
    </source>
</evidence>
<accession>A0A1I4IL22</accession>
<protein>
    <submittedName>
        <fullName evidence="4">PGF-CTERM protein</fullName>
    </submittedName>
</protein>
<keyword evidence="1" id="KW-0732">Signal</keyword>
<dbReference type="AlphaFoldDB" id="A0A1I4IL22"/>
<feature type="compositionally biased region" description="Low complexity" evidence="2">
    <location>
        <begin position="142"/>
        <end position="162"/>
    </location>
</feature>
<evidence type="ECO:0000313" key="5">
    <source>
        <dbReference type="Proteomes" id="UP000199607"/>
    </source>
</evidence>
<feature type="compositionally biased region" description="Low complexity" evidence="2">
    <location>
        <begin position="174"/>
        <end position="188"/>
    </location>
</feature>
<evidence type="ECO:0000313" key="4">
    <source>
        <dbReference type="EMBL" id="SFL54994.1"/>
    </source>
</evidence>
<dbReference type="GO" id="GO:0030115">
    <property type="term" value="C:S-layer"/>
    <property type="evidence" value="ECO:0007669"/>
    <property type="project" value="UniProtKB-SubCell"/>
</dbReference>
<feature type="compositionally biased region" description="Pro residues" evidence="2">
    <location>
        <begin position="163"/>
        <end position="173"/>
    </location>
</feature>
<keyword evidence="3" id="KW-0472">Membrane</keyword>
<dbReference type="NCBIfam" id="TIGR04126">
    <property type="entry name" value="PGF_CTERM"/>
    <property type="match status" value="1"/>
</dbReference>
<reference evidence="5" key="1">
    <citation type="submission" date="2016-10" db="EMBL/GenBank/DDBJ databases">
        <authorList>
            <person name="Varghese N."/>
            <person name="Submissions S."/>
        </authorList>
    </citation>
    <scope>NUCLEOTIDE SEQUENCE [LARGE SCALE GENOMIC DNA]</scope>
    <source>
        <strain evidence="5">CGMCC 1.7738</strain>
    </source>
</reference>
<keyword evidence="3" id="KW-1133">Transmembrane helix</keyword>
<name>A0A1I4IL22_9EURY</name>
<feature type="region of interest" description="Disordered" evidence="2">
    <location>
        <begin position="125"/>
        <end position="188"/>
    </location>
</feature>
<keyword evidence="3" id="KW-0812">Transmembrane</keyword>
<evidence type="ECO:0000256" key="1">
    <source>
        <dbReference type="ARBA" id="ARBA00022729"/>
    </source>
</evidence>
<dbReference type="GO" id="GO:0005886">
    <property type="term" value="C:plasma membrane"/>
    <property type="evidence" value="ECO:0007669"/>
    <property type="project" value="UniProtKB-SubCell"/>
</dbReference>
<dbReference type="EMBL" id="FOTC01000008">
    <property type="protein sequence ID" value="SFL54994.1"/>
    <property type="molecule type" value="Genomic_DNA"/>
</dbReference>
<sequence>MTVDGDASDDLATDVPFVLAQGNLRLTDVVPNGNRQASGVRPIAAGETMLVRGLTNRQPSGVLVEVTVEGPNETLGPVAAEDWETDGVWTATLDVPSDATPGTYTVIADDGEQSADVDVEVVAQRAEPTASETTGAAEDGESPTATATATPTPASTQSTTDPTPEPTPEPSPEPTTTETQSPGFGPLVGLAGLFGLLVLARVVRRQ</sequence>
<keyword evidence="5" id="KW-1185">Reference proteome</keyword>
<dbReference type="Proteomes" id="UP000199607">
    <property type="component" value="Unassembled WGS sequence"/>
</dbReference>
<proteinExistence type="predicted"/>
<evidence type="ECO:0000256" key="3">
    <source>
        <dbReference type="SAM" id="Phobius"/>
    </source>
</evidence>
<feature type="transmembrane region" description="Helical" evidence="3">
    <location>
        <begin position="184"/>
        <end position="203"/>
    </location>
</feature>
<dbReference type="InterPro" id="IPR026371">
    <property type="entry name" value="PGF_CTERM"/>
</dbReference>
<dbReference type="RefSeq" id="WP_089872095.1">
    <property type="nucleotide sequence ID" value="NZ_FOTC01000008.1"/>
</dbReference>
<organism evidence="4 5">
    <name type="scientific">Halogranum rubrum</name>
    <dbReference type="NCBI Taxonomy" id="553466"/>
    <lineage>
        <taxon>Archaea</taxon>
        <taxon>Methanobacteriati</taxon>
        <taxon>Methanobacteriota</taxon>
        <taxon>Stenosarchaea group</taxon>
        <taxon>Halobacteria</taxon>
        <taxon>Halobacteriales</taxon>
        <taxon>Haloferacaceae</taxon>
    </lineage>
</organism>
<gene>
    <name evidence="4" type="ORF">SAMN04487950_4172</name>
</gene>